<dbReference type="InterPro" id="IPR036249">
    <property type="entry name" value="Thioredoxin-like_sf"/>
</dbReference>
<evidence type="ECO:0000256" key="3">
    <source>
        <dbReference type="ARBA" id="ARBA00023157"/>
    </source>
</evidence>
<evidence type="ECO:0000256" key="2">
    <source>
        <dbReference type="ARBA" id="ARBA00022748"/>
    </source>
</evidence>
<keyword evidence="2" id="KW-0201">Cytochrome c-type biogenesis</keyword>
<dbReference type="InterPro" id="IPR050553">
    <property type="entry name" value="Thioredoxin_ResA/DsbE_sf"/>
</dbReference>
<keyword evidence="3" id="KW-1015">Disulfide bond</keyword>
<reference evidence="8" key="1">
    <citation type="journal article" date="2019" name="Int. J. Syst. Evol. Microbiol.">
        <title>The Global Catalogue of Microorganisms (GCM) 10K type strain sequencing project: providing services to taxonomists for standard genome sequencing and annotation.</title>
        <authorList>
            <consortium name="The Broad Institute Genomics Platform"/>
            <consortium name="The Broad Institute Genome Sequencing Center for Infectious Disease"/>
            <person name="Wu L."/>
            <person name="Ma J."/>
        </authorList>
    </citation>
    <scope>NUCLEOTIDE SEQUENCE [LARGE SCALE GENOMIC DNA]</scope>
    <source>
        <strain evidence="8">CCUG 62215</strain>
    </source>
</reference>
<feature type="chain" id="PRO_5046400667" evidence="5">
    <location>
        <begin position="18"/>
        <end position="431"/>
    </location>
</feature>
<keyword evidence="5" id="KW-0732">Signal</keyword>
<dbReference type="InterPro" id="IPR013766">
    <property type="entry name" value="Thioredoxin_domain"/>
</dbReference>
<dbReference type="Gene3D" id="3.40.30.10">
    <property type="entry name" value="Glutaredoxin"/>
    <property type="match status" value="1"/>
</dbReference>
<keyword evidence="8" id="KW-1185">Reference proteome</keyword>
<evidence type="ECO:0000259" key="6">
    <source>
        <dbReference type="PROSITE" id="PS51352"/>
    </source>
</evidence>
<proteinExistence type="predicted"/>
<dbReference type="PROSITE" id="PS51352">
    <property type="entry name" value="THIOREDOXIN_2"/>
    <property type="match status" value="1"/>
</dbReference>
<dbReference type="CDD" id="cd02966">
    <property type="entry name" value="TlpA_like_family"/>
    <property type="match status" value="1"/>
</dbReference>
<comment type="subcellular location">
    <subcellularLocation>
        <location evidence="1">Cell envelope</location>
    </subcellularLocation>
</comment>
<dbReference type="InterPro" id="IPR000866">
    <property type="entry name" value="AhpC/TSA"/>
</dbReference>
<organism evidence="7 8">
    <name type="scientific">Winogradskyella litorisediminis</name>
    <dbReference type="NCBI Taxonomy" id="1156618"/>
    <lineage>
        <taxon>Bacteria</taxon>
        <taxon>Pseudomonadati</taxon>
        <taxon>Bacteroidota</taxon>
        <taxon>Flavobacteriia</taxon>
        <taxon>Flavobacteriales</taxon>
        <taxon>Flavobacteriaceae</taxon>
        <taxon>Winogradskyella</taxon>
    </lineage>
</organism>
<evidence type="ECO:0000256" key="4">
    <source>
        <dbReference type="ARBA" id="ARBA00023284"/>
    </source>
</evidence>
<evidence type="ECO:0000313" key="8">
    <source>
        <dbReference type="Proteomes" id="UP001597013"/>
    </source>
</evidence>
<keyword evidence="4" id="KW-0676">Redox-active center</keyword>
<feature type="domain" description="Thioredoxin" evidence="6">
    <location>
        <begin position="299"/>
        <end position="431"/>
    </location>
</feature>
<dbReference type="PANTHER" id="PTHR42852">
    <property type="entry name" value="THIOL:DISULFIDE INTERCHANGE PROTEIN DSBE"/>
    <property type="match status" value="1"/>
</dbReference>
<feature type="signal peptide" evidence="5">
    <location>
        <begin position="1"/>
        <end position="17"/>
    </location>
</feature>
<evidence type="ECO:0000256" key="5">
    <source>
        <dbReference type="SAM" id="SignalP"/>
    </source>
</evidence>
<dbReference type="SUPFAM" id="SSF52833">
    <property type="entry name" value="Thioredoxin-like"/>
    <property type="match status" value="1"/>
</dbReference>
<accession>A0ABW3N545</accession>
<sequence length="431" mass="48776">MKKILFTLLFLPSLLMAQHKINGTFTPAENFTRAFLYHVTPEGANYVNMAEVDTLGNFSFSLKEDALAGNYKVIYAIPVEDNNFDLVYNGNEDVTFTFSLEKGVDFTESSENKLWQSYLNSMDVVNQTISNFYAKGGKDKAAFGSIFKTLKDTQAQYEILAEGKMVQKFIKANTPYIPTAYENLVTYSNNLKNNFFKHVDFSDPFLRSSSIITERVNGFVFGMAKDNEGYKKHIDIISEAIKDEAANIQSPLLEQLWQEFKRQENHDMANYISDKSLLALAQQTENKILEQQLLSYKNTSLGAIAPDFIIQTGPTVKLSELKGDKYYVLVFWSSGCGHCLNELPKVKQLMSSVSNTKVVAYGLEKDTEQWSNEIKNYPDFMHGIGLGKWENPIVQTYAIAATPTYFVLDANKKIIAKPYDFEGLEKFFGGL</sequence>
<evidence type="ECO:0000313" key="7">
    <source>
        <dbReference type="EMBL" id="MFD1062799.1"/>
    </source>
</evidence>
<dbReference type="RefSeq" id="WP_386128980.1">
    <property type="nucleotide sequence ID" value="NZ_JBHTJL010000009.1"/>
</dbReference>
<dbReference type="EMBL" id="JBHTJL010000009">
    <property type="protein sequence ID" value="MFD1062799.1"/>
    <property type="molecule type" value="Genomic_DNA"/>
</dbReference>
<gene>
    <name evidence="7" type="ORF">ACFQ1Q_06030</name>
</gene>
<dbReference type="InterPro" id="IPR017937">
    <property type="entry name" value="Thioredoxin_CS"/>
</dbReference>
<dbReference type="PROSITE" id="PS00194">
    <property type="entry name" value="THIOREDOXIN_1"/>
    <property type="match status" value="1"/>
</dbReference>
<dbReference type="PANTHER" id="PTHR42852:SF6">
    <property type="entry name" value="THIOL:DISULFIDE INTERCHANGE PROTEIN DSBE"/>
    <property type="match status" value="1"/>
</dbReference>
<name>A0ABW3N545_9FLAO</name>
<dbReference type="Proteomes" id="UP001597013">
    <property type="component" value="Unassembled WGS sequence"/>
</dbReference>
<dbReference type="Pfam" id="PF00578">
    <property type="entry name" value="AhpC-TSA"/>
    <property type="match status" value="1"/>
</dbReference>
<protein>
    <submittedName>
        <fullName evidence="7">TlpA family protein disulfide reductase</fullName>
    </submittedName>
</protein>
<evidence type="ECO:0000256" key="1">
    <source>
        <dbReference type="ARBA" id="ARBA00004196"/>
    </source>
</evidence>
<comment type="caution">
    <text evidence="7">The sequence shown here is derived from an EMBL/GenBank/DDBJ whole genome shotgun (WGS) entry which is preliminary data.</text>
</comment>